<evidence type="ECO:0000313" key="2">
    <source>
        <dbReference type="EMBL" id="KAE8948003.1"/>
    </source>
</evidence>
<dbReference type="EMBL" id="QXGE01000051">
    <property type="protein sequence ID" value="KAE9327419.1"/>
    <property type="molecule type" value="Genomic_DNA"/>
</dbReference>
<dbReference type="EMBL" id="QXGA01000045">
    <property type="protein sequence ID" value="KAE9154217.1"/>
    <property type="molecule type" value="Genomic_DNA"/>
</dbReference>
<sequence length="186" mass="20072">MAAHAGDVSGGSAHELKQTSSKRATPQNQEVTSSFNGKAPIGSRTTSSMNSAENSWQRKRSSLLLVAMHPEGAREIAHFVERLPRSTVIRVVLALFAYALLLSDVPRGGFNVKTLPFVQIEPNVFTVYGPTALPSRAFYRNGTTTIDGVTTSSSDMPTAFYKFAPSSYGLRTVRDLLDGSSKLDSS</sequence>
<dbReference type="AlphaFoldDB" id="A0A6A3MCL1"/>
<dbReference type="Proteomes" id="UP000429523">
    <property type="component" value="Unassembled WGS sequence"/>
</dbReference>
<evidence type="ECO:0000313" key="5">
    <source>
        <dbReference type="EMBL" id="KAE9136413.1"/>
    </source>
</evidence>
<dbReference type="EMBL" id="QXFX01000045">
    <property type="protein sequence ID" value="KAE9136287.1"/>
    <property type="molecule type" value="Genomic_DNA"/>
</dbReference>
<dbReference type="EMBL" id="QXGC01000043">
    <property type="protein sequence ID" value="KAE9253060.1"/>
    <property type="molecule type" value="Genomic_DNA"/>
</dbReference>
<dbReference type="Proteomes" id="UP000460718">
    <property type="component" value="Unassembled WGS sequence"/>
</dbReference>
<evidence type="ECO:0000256" key="1">
    <source>
        <dbReference type="SAM" id="MobiDB-lite"/>
    </source>
</evidence>
<dbReference type="Proteomes" id="UP000488956">
    <property type="component" value="Unassembled WGS sequence"/>
</dbReference>
<evidence type="ECO:0000313" key="17">
    <source>
        <dbReference type="Proteomes" id="UP000460718"/>
    </source>
</evidence>
<keyword evidence="12" id="KW-1185">Reference proteome</keyword>
<evidence type="ECO:0000313" key="16">
    <source>
        <dbReference type="Proteomes" id="UP000441208"/>
    </source>
</evidence>
<evidence type="ECO:0000313" key="14">
    <source>
        <dbReference type="Proteomes" id="UP000440367"/>
    </source>
</evidence>
<feature type="compositionally biased region" description="Polar residues" evidence="1">
    <location>
        <begin position="18"/>
        <end position="36"/>
    </location>
</feature>
<evidence type="ECO:0000313" key="8">
    <source>
        <dbReference type="EMBL" id="KAE9253060.1"/>
    </source>
</evidence>
<organism evidence="3 17">
    <name type="scientific">Phytophthora fragariae</name>
    <dbReference type="NCBI Taxonomy" id="53985"/>
    <lineage>
        <taxon>Eukaryota</taxon>
        <taxon>Sar</taxon>
        <taxon>Stramenopiles</taxon>
        <taxon>Oomycota</taxon>
        <taxon>Peronosporomycetes</taxon>
        <taxon>Peronosporales</taxon>
        <taxon>Peronosporaceae</taxon>
        <taxon>Phytophthora</taxon>
    </lineage>
</organism>
<name>A0A6A3MCL1_9STRA</name>
<evidence type="ECO:0000313" key="9">
    <source>
        <dbReference type="EMBL" id="KAE9255285.1"/>
    </source>
</evidence>
<evidence type="ECO:0000313" key="7">
    <source>
        <dbReference type="EMBL" id="KAE9233953.1"/>
    </source>
</evidence>
<protein>
    <submittedName>
        <fullName evidence="3">Uncharacterized protein</fullName>
    </submittedName>
</protein>
<dbReference type="Proteomes" id="UP000440367">
    <property type="component" value="Unassembled WGS sequence"/>
</dbReference>
<feature type="compositionally biased region" description="Polar residues" evidence="1">
    <location>
        <begin position="43"/>
        <end position="54"/>
    </location>
</feature>
<gene>
    <name evidence="10" type="ORF">PF001_g1949</name>
    <name evidence="9" type="ORF">PF002_g2441</name>
    <name evidence="8" type="ORF">PF004_g1689</name>
    <name evidence="7" type="ORF">PF005_g2115</name>
    <name evidence="6" type="ORF">PF006_g1737</name>
    <name evidence="5" type="ORF">PF007_g2206</name>
    <name evidence="2" type="ORF">PF009_g2432</name>
    <name evidence="4" type="ORF">PF010_g1748</name>
    <name evidence="3" type="ORF">PF011_g1544</name>
</gene>
<evidence type="ECO:0000313" key="11">
    <source>
        <dbReference type="Proteomes" id="UP000429523"/>
    </source>
</evidence>
<evidence type="ECO:0000313" key="12">
    <source>
        <dbReference type="Proteomes" id="UP000433483"/>
    </source>
</evidence>
<dbReference type="Proteomes" id="UP000440732">
    <property type="component" value="Unassembled WGS sequence"/>
</dbReference>
<dbReference type="Proteomes" id="UP000441208">
    <property type="component" value="Unassembled WGS sequence"/>
</dbReference>
<evidence type="ECO:0000313" key="13">
    <source>
        <dbReference type="Proteomes" id="UP000437068"/>
    </source>
</evidence>
<accession>A0A6A3MCL1</accession>
<evidence type="ECO:0000313" key="18">
    <source>
        <dbReference type="Proteomes" id="UP000476176"/>
    </source>
</evidence>
<evidence type="ECO:0000313" key="6">
    <source>
        <dbReference type="EMBL" id="KAE9154217.1"/>
    </source>
</evidence>
<proteinExistence type="predicted"/>
<dbReference type="EMBL" id="QXGF01000064">
    <property type="protein sequence ID" value="KAE8948003.1"/>
    <property type="molecule type" value="Genomic_DNA"/>
</dbReference>
<dbReference type="EMBL" id="QXGD01000063">
    <property type="protein sequence ID" value="KAE9255285.1"/>
    <property type="molecule type" value="Genomic_DNA"/>
</dbReference>
<dbReference type="EMBL" id="QXGB01000055">
    <property type="protein sequence ID" value="KAE9233953.1"/>
    <property type="molecule type" value="Genomic_DNA"/>
</dbReference>
<evidence type="ECO:0000313" key="15">
    <source>
        <dbReference type="Proteomes" id="UP000440732"/>
    </source>
</evidence>
<evidence type="ECO:0000313" key="19">
    <source>
        <dbReference type="Proteomes" id="UP000488956"/>
    </source>
</evidence>
<evidence type="ECO:0000313" key="4">
    <source>
        <dbReference type="EMBL" id="KAE9136287.1"/>
    </source>
</evidence>
<dbReference type="EMBL" id="QXFW01000043">
    <property type="protein sequence ID" value="KAE9028517.1"/>
    <property type="molecule type" value="Genomic_DNA"/>
</dbReference>
<dbReference type="OrthoDB" id="155125at2759"/>
<dbReference type="EMBL" id="QXFZ01000058">
    <property type="protein sequence ID" value="KAE9136413.1"/>
    <property type="molecule type" value="Genomic_DNA"/>
</dbReference>
<dbReference type="Proteomes" id="UP000476176">
    <property type="component" value="Unassembled WGS sequence"/>
</dbReference>
<feature type="region of interest" description="Disordered" evidence="1">
    <location>
        <begin position="1"/>
        <end position="54"/>
    </location>
</feature>
<dbReference type="Proteomes" id="UP000437068">
    <property type="component" value="Unassembled WGS sequence"/>
</dbReference>
<dbReference type="Proteomes" id="UP000433483">
    <property type="component" value="Unassembled WGS sequence"/>
</dbReference>
<reference evidence="17 18" key="1">
    <citation type="submission" date="2018-09" db="EMBL/GenBank/DDBJ databases">
        <title>Genomic investigation of the strawberry pathogen Phytophthora fragariae indicates pathogenicity is determined by transcriptional variation in three key races.</title>
        <authorList>
            <person name="Adams T.M."/>
            <person name="Armitage A.D."/>
            <person name="Sobczyk M.K."/>
            <person name="Bates H.J."/>
            <person name="Dunwell J.M."/>
            <person name="Nellist C.F."/>
            <person name="Harrison R.J."/>
        </authorList>
    </citation>
    <scope>NUCLEOTIDE SEQUENCE [LARGE SCALE GENOMIC DNA]</scope>
    <source>
        <strain evidence="10 13">A4</strain>
        <strain evidence="9 14">BC-1</strain>
        <strain evidence="8 18">BC-23</strain>
        <strain evidence="7 12">NOV-27</strain>
        <strain evidence="6 15">NOV-5</strain>
        <strain evidence="5 16">NOV-71</strain>
        <strain evidence="2 11">NOV-9</strain>
        <strain evidence="4 19">ONT-3</strain>
        <strain evidence="3 17">SCRP245</strain>
    </source>
</reference>
<evidence type="ECO:0000313" key="10">
    <source>
        <dbReference type="EMBL" id="KAE9327419.1"/>
    </source>
</evidence>
<evidence type="ECO:0000313" key="3">
    <source>
        <dbReference type="EMBL" id="KAE9028517.1"/>
    </source>
</evidence>
<comment type="caution">
    <text evidence="3">The sequence shown here is derived from an EMBL/GenBank/DDBJ whole genome shotgun (WGS) entry which is preliminary data.</text>
</comment>